<dbReference type="AlphaFoldDB" id="A0A327K9P8"/>
<sequence length="150" mass="16454">MAAASETILPTADDLMKTIALAEAAKAEAAMRLRAQEEAEKMALLEKFEKPSGVDDAERLKRAAAIINRAVANGLTEIQVIRFPNALCTDRGRAINNQEPGWAATLTGLPKELYDFWDRHMKPRGYRLKAQIVSFPNGMPGDVGLTLCWG</sequence>
<dbReference type="EMBL" id="WNKV01000008">
    <property type="protein sequence ID" value="MTW17035.1"/>
    <property type="molecule type" value="Genomic_DNA"/>
</dbReference>
<organism evidence="2 3">
    <name type="scientific">Rhodoplanes serenus</name>
    <dbReference type="NCBI Taxonomy" id="200615"/>
    <lineage>
        <taxon>Bacteria</taxon>
        <taxon>Pseudomonadati</taxon>
        <taxon>Pseudomonadota</taxon>
        <taxon>Alphaproteobacteria</taxon>
        <taxon>Hyphomicrobiales</taxon>
        <taxon>Nitrobacteraceae</taxon>
        <taxon>Rhodoplanes</taxon>
    </lineage>
</organism>
<reference evidence="2 3" key="1">
    <citation type="submission" date="2019-11" db="EMBL/GenBank/DDBJ databases">
        <title>Whole-genome sequence of Rhodoplanes serenus DSM 18633, type strain.</title>
        <authorList>
            <person name="Kyndt J.A."/>
            <person name="Meyer T.E."/>
        </authorList>
    </citation>
    <scope>NUCLEOTIDE SEQUENCE [LARGE SCALE GENOMIC DNA]</scope>
    <source>
        <strain evidence="2 3">DSM 18633</strain>
    </source>
</reference>
<gene>
    <name evidence="2" type="ORF">GJ689_12555</name>
</gene>
<name>A0A327K9P8_9BRAD</name>
<protein>
    <submittedName>
        <fullName evidence="2">Uncharacterized protein</fullName>
    </submittedName>
</protein>
<comment type="caution">
    <text evidence="2">The sequence shown here is derived from an EMBL/GenBank/DDBJ whole genome shotgun (WGS) entry which is preliminary data.</text>
</comment>
<evidence type="ECO:0000256" key="1">
    <source>
        <dbReference type="SAM" id="Coils"/>
    </source>
</evidence>
<keyword evidence="1" id="KW-0175">Coiled coil</keyword>
<dbReference type="RefSeq" id="WP_111384574.1">
    <property type="nucleotide sequence ID" value="NZ_NPEW01000046.1"/>
</dbReference>
<evidence type="ECO:0000313" key="2">
    <source>
        <dbReference type="EMBL" id="MTW17035.1"/>
    </source>
</evidence>
<evidence type="ECO:0000313" key="3">
    <source>
        <dbReference type="Proteomes" id="UP000438991"/>
    </source>
</evidence>
<proteinExistence type="predicted"/>
<dbReference type="Proteomes" id="UP000438991">
    <property type="component" value="Unassembled WGS sequence"/>
</dbReference>
<feature type="coiled-coil region" evidence="1">
    <location>
        <begin position="19"/>
        <end position="47"/>
    </location>
</feature>
<accession>A0A327K9P8</accession>